<dbReference type="Proteomes" id="UP000026961">
    <property type="component" value="Chromosome 4"/>
</dbReference>
<dbReference type="Gramene" id="OGLUM04G15780.1">
    <property type="protein sequence ID" value="OGLUM04G15780.1"/>
    <property type="gene ID" value="OGLUM04G15780"/>
</dbReference>
<sequence length="108" mass="12084">MAVAGAVAMSGGILLLLLLLLLAAACVEAGELPPISRRSFPKGFIFGTSSASYQVRLPFRIILPTRDQEQFDKTAALTEFLQEHRLEQTVLFKRKKEKSWNRLYTSNT</sequence>
<protein>
    <submittedName>
        <fullName evidence="2">Uncharacterized protein</fullName>
    </submittedName>
</protein>
<feature type="signal peptide" evidence="1">
    <location>
        <begin position="1"/>
        <end position="29"/>
    </location>
</feature>
<reference evidence="2" key="1">
    <citation type="submission" date="2015-04" db="UniProtKB">
        <authorList>
            <consortium name="EnsemblPlants"/>
        </authorList>
    </citation>
    <scope>IDENTIFICATION</scope>
</reference>
<organism evidence="2">
    <name type="scientific">Oryza glumipatula</name>
    <dbReference type="NCBI Taxonomy" id="40148"/>
    <lineage>
        <taxon>Eukaryota</taxon>
        <taxon>Viridiplantae</taxon>
        <taxon>Streptophyta</taxon>
        <taxon>Embryophyta</taxon>
        <taxon>Tracheophyta</taxon>
        <taxon>Spermatophyta</taxon>
        <taxon>Magnoliopsida</taxon>
        <taxon>Liliopsida</taxon>
        <taxon>Poales</taxon>
        <taxon>Poaceae</taxon>
        <taxon>BOP clade</taxon>
        <taxon>Oryzoideae</taxon>
        <taxon>Oryzeae</taxon>
        <taxon>Oryzinae</taxon>
        <taxon>Oryza</taxon>
    </lineage>
</organism>
<name>A0A0D9ZM22_9ORYZ</name>
<evidence type="ECO:0000313" key="2">
    <source>
        <dbReference type="EnsemblPlants" id="OGLUM04G15780.1"/>
    </source>
</evidence>
<keyword evidence="3" id="KW-1185">Reference proteome</keyword>
<dbReference type="HOGENOM" id="CLU_2201083_0_0_1"/>
<dbReference type="EnsemblPlants" id="OGLUM04G15780.1">
    <property type="protein sequence ID" value="OGLUM04G15780.1"/>
    <property type="gene ID" value="OGLUM04G15780"/>
</dbReference>
<evidence type="ECO:0000256" key="1">
    <source>
        <dbReference type="SAM" id="SignalP"/>
    </source>
</evidence>
<dbReference type="AlphaFoldDB" id="A0A0D9ZM22"/>
<feature type="chain" id="PRO_5002352878" evidence="1">
    <location>
        <begin position="30"/>
        <end position="108"/>
    </location>
</feature>
<accession>A0A0D9ZM22</accession>
<dbReference type="STRING" id="40148.A0A0D9ZM22"/>
<evidence type="ECO:0000313" key="3">
    <source>
        <dbReference type="Proteomes" id="UP000026961"/>
    </source>
</evidence>
<reference evidence="2" key="2">
    <citation type="submission" date="2018-05" db="EMBL/GenBank/DDBJ databases">
        <title>OgluRS3 (Oryza glumaepatula Reference Sequence Version 3).</title>
        <authorList>
            <person name="Zhang J."/>
            <person name="Kudrna D."/>
            <person name="Lee S."/>
            <person name="Talag J."/>
            <person name="Welchert J."/>
            <person name="Wing R.A."/>
        </authorList>
    </citation>
    <scope>NUCLEOTIDE SEQUENCE [LARGE SCALE GENOMIC DNA]</scope>
</reference>
<proteinExistence type="predicted"/>
<keyword evidence="1" id="KW-0732">Signal</keyword>